<comment type="catalytic activity">
    <reaction evidence="22">
        <text>octanoyl-CoA + H2O = octanoate + CoA + H(+)</text>
        <dbReference type="Rhea" id="RHEA:30143"/>
        <dbReference type="ChEBI" id="CHEBI:15377"/>
        <dbReference type="ChEBI" id="CHEBI:15378"/>
        <dbReference type="ChEBI" id="CHEBI:25646"/>
        <dbReference type="ChEBI" id="CHEBI:57287"/>
        <dbReference type="ChEBI" id="CHEBI:57386"/>
    </reaction>
    <physiologicalReaction direction="left-to-right" evidence="22">
        <dbReference type="Rhea" id="RHEA:30144"/>
    </physiologicalReaction>
</comment>
<keyword evidence="6" id="KW-0963">Cytoplasm</keyword>
<dbReference type="GO" id="GO:0005743">
    <property type="term" value="C:mitochondrial inner membrane"/>
    <property type="evidence" value="ECO:0007669"/>
    <property type="project" value="UniProtKB-SubCell"/>
</dbReference>
<evidence type="ECO:0000256" key="5">
    <source>
        <dbReference type="ARBA" id="ARBA00022475"/>
    </source>
</evidence>
<keyword evidence="5" id="KW-1003">Cell membrane</keyword>
<dbReference type="InterPro" id="IPR052365">
    <property type="entry name" value="THEM4/THEM5_acyl-CoA_thioest"/>
</dbReference>
<dbReference type="GO" id="GO:0006631">
    <property type="term" value="P:fatty acid metabolic process"/>
    <property type="evidence" value="ECO:0007669"/>
    <property type="project" value="UniProtKB-KW"/>
</dbReference>
<keyword evidence="15" id="KW-0966">Cell projection</keyword>
<dbReference type="AlphaFoldDB" id="A0A5N5WJP1"/>
<evidence type="ECO:0000256" key="10">
    <source>
        <dbReference type="ARBA" id="ARBA00022832"/>
    </source>
</evidence>
<keyword evidence="29" id="KW-1185">Reference proteome</keyword>
<reference evidence="28 29" key="1">
    <citation type="submission" date="2019-04" db="EMBL/GenBank/DDBJ databases">
        <title>Friends and foes A comparative genomics study of 23 Aspergillus species from section Flavi.</title>
        <authorList>
            <consortium name="DOE Joint Genome Institute"/>
            <person name="Kjaerbolling I."/>
            <person name="Vesth T."/>
            <person name="Frisvad J.C."/>
            <person name="Nybo J.L."/>
            <person name="Theobald S."/>
            <person name="Kildgaard S."/>
            <person name="Isbrandt T."/>
            <person name="Kuo A."/>
            <person name="Sato A."/>
            <person name="Lyhne E.K."/>
            <person name="Kogle M.E."/>
            <person name="Wiebenga A."/>
            <person name="Kun R.S."/>
            <person name="Lubbers R.J."/>
            <person name="Makela M.R."/>
            <person name="Barry K."/>
            <person name="Chovatia M."/>
            <person name="Clum A."/>
            <person name="Daum C."/>
            <person name="Haridas S."/>
            <person name="He G."/>
            <person name="LaButti K."/>
            <person name="Lipzen A."/>
            <person name="Mondo S."/>
            <person name="Riley R."/>
            <person name="Salamov A."/>
            <person name="Simmons B.A."/>
            <person name="Magnuson J.K."/>
            <person name="Henrissat B."/>
            <person name="Mortensen U.H."/>
            <person name="Larsen T.O."/>
            <person name="Devries R.P."/>
            <person name="Grigoriev I.V."/>
            <person name="Machida M."/>
            <person name="Baker S.E."/>
            <person name="Andersen M.R."/>
        </authorList>
    </citation>
    <scope>NUCLEOTIDE SEQUENCE [LARGE SCALE GENOMIC DNA]</scope>
    <source>
        <strain evidence="28 29">CBS 151.66</strain>
    </source>
</reference>
<evidence type="ECO:0000256" key="18">
    <source>
        <dbReference type="ARBA" id="ARBA00038456"/>
    </source>
</evidence>
<comment type="subcellular location">
    <subcellularLocation>
        <location evidence="3">Cell projection</location>
        <location evidence="3">Ruffle membrane</location>
    </subcellularLocation>
    <subcellularLocation>
        <location evidence="1">Cytoplasm</location>
    </subcellularLocation>
    <subcellularLocation>
        <location evidence="4">Mitochondrion inner membrane</location>
        <topology evidence="4">Peripheral membrane protein</topology>
    </subcellularLocation>
    <subcellularLocation>
        <location evidence="2">Mitochondrion intermembrane space</location>
    </subcellularLocation>
</comment>
<comment type="catalytic activity">
    <reaction evidence="23">
        <text>hexadecanoyl-CoA + H2O = hexadecanoate + CoA + H(+)</text>
        <dbReference type="Rhea" id="RHEA:16645"/>
        <dbReference type="ChEBI" id="CHEBI:7896"/>
        <dbReference type="ChEBI" id="CHEBI:15377"/>
        <dbReference type="ChEBI" id="CHEBI:15378"/>
        <dbReference type="ChEBI" id="CHEBI:57287"/>
        <dbReference type="ChEBI" id="CHEBI:57379"/>
        <dbReference type="EC" id="3.1.2.2"/>
    </reaction>
    <physiologicalReaction direction="left-to-right" evidence="23">
        <dbReference type="Rhea" id="RHEA:16646"/>
    </physiologicalReaction>
</comment>
<evidence type="ECO:0000256" key="11">
    <source>
        <dbReference type="ARBA" id="ARBA00022946"/>
    </source>
</evidence>
<evidence type="ECO:0000259" key="27">
    <source>
        <dbReference type="Pfam" id="PF03061"/>
    </source>
</evidence>
<dbReference type="Gene3D" id="3.10.129.10">
    <property type="entry name" value="Hotdog Thioesterase"/>
    <property type="match status" value="1"/>
</dbReference>
<keyword evidence="13" id="KW-0496">Mitochondrion</keyword>
<dbReference type="GO" id="GO:0006915">
    <property type="term" value="P:apoptotic process"/>
    <property type="evidence" value="ECO:0007669"/>
    <property type="project" value="UniProtKB-KW"/>
</dbReference>
<dbReference type="InterPro" id="IPR006683">
    <property type="entry name" value="Thioestr_dom"/>
</dbReference>
<proteinExistence type="inferred from homology"/>
<dbReference type="SUPFAM" id="SSF54637">
    <property type="entry name" value="Thioesterase/thiol ester dehydrase-isomerase"/>
    <property type="match status" value="1"/>
</dbReference>
<gene>
    <name evidence="28" type="ORF">BDV29DRAFT_199310</name>
</gene>
<dbReference type="EMBL" id="ML732387">
    <property type="protein sequence ID" value="KAB8068529.1"/>
    <property type="molecule type" value="Genomic_DNA"/>
</dbReference>
<dbReference type="EC" id="3.1.2.2" evidence="19"/>
<comment type="catalytic activity">
    <reaction evidence="24">
        <text>decanoyl-CoA + H2O = decanoate + CoA + H(+)</text>
        <dbReference type="Rhea" id="RHEA:40059"/>
        <dbReference type="ChEBI" id="CHEBI:15377"/>
        <dbReference type="ChEBI" id="CHEBI:15378"/>
        <dbReference type="ChEBI" id="CHEBI:27689"/>
        <dbReference type="ChEBI" id="CHEBI:57287"/>
        <dbReference type="ChEBI" id="CHEBI:61430"/>
    </reaction>
    <physiologicalReaction direction="left-to-right" evidence="24">
        <dbReference type="Rhea" id="RHEA:40060"/>
    </physiologicalReaction>
</comment>
<dbReference type="Pfam" id="PF03061">
    <property type="entry name" value="4HBT"/>
    <property type="match status" value="1"/>
</dbReference>
<organism evidence="28 29">
    <name type="scientific">Aspergillus leporis</name>
    <dbReference type="NCBI Taxonomy" id="41062"/>
    <lineage>
        <taxon>Eukaryota</taxon>
        <taxon>Fungi</taxon>
        <taxon>Dikarya</taxon>
        <taxon>Ascomycota</taxon>
        <taxon>Pezizomycotina</taxon>
        <taxon>Eurotiomycetes</taxon>
        <taxon>Eurotiomycetidae</taxon>
        <taxon>Eurotiales</taxon>
        <taxon>Aspergillaceae</taxon>
        <taxon>Aspergillus</taxon>
        <taxon>Aspergillus subgen. Circumdati</taxon>
    </lineage>
</organism>
<dbReference type="OrthoDB" id="506431at2759"/>
<name>A0A5N5WJP1_9EURO</name>
<keyword evidence="14" id="KW-0472">Membrane</keyword>
<keyword evidence="11" id="KW-0809">Transit peptide</keyword>
<evidence type="ECO:0000256" key="3">
    <source>
        <dbReference type="ARBA" id="ARBA00004632"/>
    </source>
</evidence>
<dbReference type="PANTHER" id="PTHR12418">
    <property type="entry name" value="ACYL-COENZYME A THIOESTERASE THEM4"/>
    <property type="match status" value="1"/>
</dbReference>
<accession>A0A5N5WJP1</accession>
<protein>
    <recommendedName>
        <fullName evidence="20">Acyl-coenzyme A thioesterase THEM4</fullName>
        <ecNumber evidence="19">3.1.2.2</ecNumber>
    </recommendedName>
    <alternativeName>
        <fullName evidence="21">Thioesterase superfamily member 4</fullName>
    </alternativeName>
</protein>
<evidence type="ECO:0000256" key="7">
    <source>
        <dbReference type="ARBA" id="ARBA00022703"/>
    </source>
</evidence>
<keyword evidence="10" id="KW-0276">Fatty acid metabolism</keyword>
<evidence type="ECO:0000313" key="28">
    <source>
        <dbReference type="EMBL" id="KAB8068529.1"/>
    </source>
</evidence>
<evidence type="ECO:0000256" key="21">
    <source>
        <dbReference type="ARBA" id="ARBA00043210"/>
    </source>
</evidence>
<evidence type="ECO:0000313" key="29">
    <source>
        <dbReference type="Proteomes" id="UP000326565"/>
    </source>
</evidence>
<evidence type="ECO:0000256" key="22">
    <source>
        <dbReference type="ARBA" id="ARBA00047588"/>
    </source>
</evidence>
<evidence type="ECO:0000256" key="12">
    <source>
        <dbReference type="ARBA" id="ARBA00023098"/>
    </source>
</evidence>
<dbReference type="GO" id="GO:0005758">
    <property type="term" value="C:mitochondrial intermembrane space"/>
    <property type="evidence" value="ECO:0007669"/>
    <property type="project" value="UniProtKB-SubCell"/>
</dbReference>
<dbReference type="CDD" id="cd03443">
    <property type="entry name" value="PaaI_thioesterase"/>
    <property type="match status" value="1"/>
</dbReference>
<evidence type="ECO:0000256" key="13">
    <source>
        <dbReference type="ARBA" id="ARBA00023128"/>
    </source>
</evidence>
<keyword evidence="12" id="KW-0443">Lipid metabolism</keyword>
<feature type="domain" description="Thioesterase" evidence="27">
    <location>
        <begin position="76"/>
        <end position="153"/>
    </location>
</feature>
<comment type="catalytic activity">
    <reaction evidence="25">
        <text>dodecanoyl-CoA + H2O = dodecanoate + CoA + H(+)</text>
        <dbReference type="Rhea" id="RHEA:30135"/>
        <dbReference type="ChEBI" id="CHEBI:15377"/>
        <dbReference type="ChEBI" id="CHEBI:15378"/>
        <dbReference type="ChEBI" id="CHEBI:18262"/>
        <dbReference type="ChEBI" id="CHEBI:57287"/>
        <dbReference type="ChEBI" id="CHEBI:57375"/>
    </reaction>
    <physiologicalReaction direction="left-to-right" evidence="25">
        <dbReference type="Rhea" id="RHEA:30136"/>
    </physiologicalReaction>
</comment>
<comment type="catalytic activity">
    <reaction evidence="26">
        <text>tetradecanoyl-CoA + H2O = tetradecanoate + CoA + H(+)</text>
        <dbReference type="Rhea" id="RHEA:40119"/>
        <dbReference type="ChEBI" id="CHEBI:15377"/>
        <dbReference type="ChEBI" id="CHEBI:15378"/>
        <dbReference type="ChEBI" id="CHEBI:30807"/>
        <dbReference type="ChEBI" id="CHEBI:57287"/>
        <dbReference type="ChEBI" id="CHEBI:57385"/>
    </reaction>
    <physiologicalReaction direction="left-to-right" evidence="26">
        <dbReference type="Rhea" id="RHEA:40120"/>
    </physiologicalReaction>
</comment>
<keyword evidence="8" id="KW-0999">Mitochondrion inner membrane</keyword>
<dbReference type="InterPro" id="IPR029069">
    <property type="entry name" value="HotDog_dom_sf"/>
</dbReference>
<comment type="similarity">
    <text evidence="18">Belongs to the THEM4/THEM5 thioesterase family.</text>
</comment>
<evidence type="ECO:0000256" key="23">
    <source>
        <dbReference type="ARBA" id="ARBA00047734"/>
    </source>
</evidence>
<evidence type="ECO:0000256" key="9">
    <source>
        <dbReference type="ARBA" id="ARBA00022801"/>
    </source>
</evidence>
<evidence type="ECO:0000256" key="26">
    <source>
        <dbReference type="ARBA" id="ARBA00048180"/>
    </source>
</evidence>
<evidence type="ECO:0000256" key="16">
    <source>
        <dbReference type="ARBA" id="ARBA00035852"/>
    </source>
</evidence>
<evidence type="ECO:0000256" key="25">
    <source>
        <dbReference type="ARBA" id="ARBA00048074"/>
    </source>
</evidence>
<comment type="catalytic activity">
    <reaction evidence="17">
        <text>(9Z)-octadecenoyl-CoA + H2O = (9Z)-octadecenoate + CoA + H(+)</text>
        <dbReference type="Rhea" id="RHEA:40139"/>
        <dbReference type="ChEBI" id="CHEBI:15377"/>
        <dbReference type="ChEBI" id="CHEBI:15378"/>
        <dbReference type="ChEBI" id="CHEBI:30823"/>
        <dbReference type="ChEBI" id="CHEBI:57287"/>
        <dbReference type="ChEBI" id="CHEBI:57387"/>
    </reaction>
    <physiologicalReaction direction="left-to-right" evidence="17">
        <dbReference type="Rhea" id="RHEA:40140"/>
    </physiologicalReaction>
</comment>
<evidence type="ECO:0000256" key="17">
    <source>
        <dbReference type="ARBA" id="ARBA00037002"/>
    </source>
</evidence>
<evidence type="ECO:0000256" key="1">
    <source>
        <dbReference type="ARBA" id="ARBA00004496"/>
    </source>
</evidence>
<dbReference type="PANTHER" id="PTHR12418:SF19">
    <property type="entry name" value="ACYL-COENZYME A THIOESTERASE THEM4"/>
    <property type="match status" value="1"/>
</dbReference>
<evidence type="ECO:0000256" key="6">
    <source>
        <dbReference type="ARBA" id="ARBA00022490"/>
    </source>
</evidence>
<keyword evidence="9" id="KW-0378">Hydrolase</keyword>
<sequence length="171" mass="19032">MASYRSLITNTPVPQEDIDFFSSISFARPYLSKQRPEPKRGSTKNQDLSIHLPAPSGPDYIVFVQFSPAVTGFQDTVHGGVLAAMFDEAFGLCAEGYRVYISEDRTPVYTTNLEIIYRVPVGTPSMLLVKIWVNHREGRKWLLEAQLVGEEGTIRAEGKSLYISSRTSAGL</sequence>
<keyword evidence="7" id="KW-0053">Apoptosis</keyword>
<evidence type="ECO:0000256" key="14">
    <source>
        <dbReference type="ARBA" id="ARBA00023136"/>
    </source>
</evidence>
<evidence type="ECO:0000256" key="19">
    <source>
        <dbReference type="ARBA" id="ARBA00038848"/>
    </source>
</evidence>
<evidence type="ECO:0000256" key="20">
    <source>
        <dbReference type="ARBA" id="ARBA00040123"/>
    </source>
</evidence>
<evidence type="ECO:0000256" key="4">
    <source>
        <dbReference type="ARBA" id="ARBA00004637"/>
    </source>
</evidence>
<evidence type="ECO:0000256" key="2">
    <source>
        <dbReference type="ARBA" id="ARBA00004569"/>
    </source>
</evidence>
<dbReference type="GO" id="GO:0016787">
    <property type="term" value="F:hydrolase activity"/>
    <property type="evidence" value="ECO:0007669"/>
    <property type="project" value="UniProtKB-KW"/>
</dbReference>
<dbReference type="Proteomes" id="UP000326565">
    <property type="component" value="Unassembled WGS sequence"/>
</dbReference>
<evidence type="ECO:0000256" key="15">
    <source>
        <dbReference type="ARBA" id="ARBA00023273"/>
    </source>
</evidence>
<evidence type="ECO:0000256" key="24">
    <source>
        <dbReference type="ARBA" id="ARBA00047969"/>
    </source>
</evidence>
<comment type="catalytic activity">
    <reaction evidence="16">
        <text>(5Z,8Z,11Z,14Z)-eicosatetraenoyl-CoA + H2O = (5Z,8Z,11Z,14Z)-eicosatetraenoate + CoA + H(+)</text>
        <dbReference type="Rhea" id="RHEA:40151"/>
        <dbReference type="ChEBI" id="CHEBI:15377"/>
        <dbReference type="ChEBI" id="CHEBI:15378"/>
        <dbReference type="ChEBI" id="CHEBI:32395"/>
        <dbReference type="ChEBI" id="CHEBI:57287"/>
        <dbReference type="ChEBI" id="CHEBI:57368"/>
    </reaction>
    <physiologicalReaction direction="left-to-right" evidence="16">
        <dbReference type="Rhea" id="RHEA:40152"/>
    </physiologicalReaction>
</comment>
<evidence type="ECO:0000256" key="8">
    <source>
        <dbReference type="ARBA" id="ARBA00022792"/>
    </source>
</evidence>